<name>A0A9N7Z6V4_PLEPL</name>
<gene>
    <name evidence="2" type="ORF">PLEPLA_LOCUS39721</name>
</gene>
<evidence type="ECO:0000256" key="1">
    <source>
        <dbReference type="SAM" id="MobiDB-lite"/>
    </source>
</evidence>
<comment type="caution">
    <text evidence="2">The sequence shown here is derived from an EMBL/GenBank/DDBJ whole genome shotgun (WGS) entry which is preliminary data.</text>
</comment>
<feature type="compositionally biased region" description="Basic and acidic residues" evidence="1">
    <location>
        <begin position="100"/>
        <end position="117"/>
    </location>
</feature>
<dbReference type="AlphaFoldDB" id="A0A9N7Z6V4"/>
<evidence type="ECO:0000313" key="2">
    <source>
        <dbReference type="EMBL" id="CAB1451982.1"/>
    </source>
</evidence>
<dbReference type="EMBL" id="CADEAL010004111">
    <property type="protein sequence ID" value="CAB1451982.1"/>
    <property type="molecule type" value="Genomic_DNA"/>
</dbReference>
<protein>
    <submittedName>
        <fullName evidence="2">Uncharacterized protein</fullName>
    </submittedName>
</protein>
<evidence type="ECO:0000313" key="3">
    <source>
        <dbReference type="Proteomes" id="UP001153269"/>
    </source>
</evidence>
<feature type="region of interest" description="Disordered" evidence="1">
    <location>
        <begin position="68"/>
        <end position="162"/>
    </location>
</feature>
<organism evidence="2 3">
    <name type="scientific">Pleuronectes platessa</name>
    <name type="common">European plaice</name>
    <dbReference type="NCBI Taxonomy" id="8262"/>
    <lineage>
        <taxon>Eukaryota</taxon>
        <taxon>Metazoa</taxon>
        <taxon>Chordata</taxon>
        <taxon>Craniata</taxon>
        <taxon>Vertebrata</taxon>
        <taxon>Euteleostomi</taxon>
        <taxon>Actinopterygii</taxon>
        <taxon>Neopterygii</taxon>
        <taxon>Teleostei</taxon>
        <taxon>Neoteleostei</taxon>
        <taxon>Acanthomorphata</taxon>
        <taxon>Carangaria</taxon>
        <taxon>Pleuronectiformes</taxon>
        <taxon>Pleuronectoidei</taxon>
        <taxon>Pleuronectidae</taxon>
        <taxon>Pleuronectes</taxon>
    </lineage>
</organism>
<accession>A0A9N7Z6V4</accession>
<proteinExistence type="predicted"/>
<dbReference type="Proteomes" id="UP001153269">
    <property type="component" value="Unassembled WGS sequence"/>
</dbReference>
<sequence>MGPTAEVTEPITTPAADLRDRHRPVSPPAPYHDAYPLDMLFLGTSSPEFTDGGVVKYYRASVAAAALSSSSCSQPPRSGGLLVQGAASFRGPPRSGGRLSQDRLLRDDGESFHVSEKFRRKKRSPTPPSKVMNDKKPVAKELTPGLKTPSVGGGVDVQVTQP</sequence>
<keyword evidence="3" id="KW-1185">Reference proteome</keyword>
<reference evidence="2" key="1">
    <citation type="submission" date="2020-03" db="EMBL/GenBank/DDBJ databases">
        <authorList>
            <person name="Weist P."/>
        </authorList>
    </citation>
    <scope>NUCLEOTIDE SEQUENCE</scope>
</reference>
<feature type="region of interest" description="Disordered" evidence="1">
    <location>
        <begin position="1"/>
        <end position="30"/>
    </location>
</feature>